<feature type="compositionally biased region" description="Low complexity" evidence="1">
    <location>
        <begin position="24"/>
        <end position="52"/>
    </location>
</feature>
<feature type="region of interest" description="Disordered" evidence="1">
    <location>
        <begin position="1"/>
        <end position="136"/>
    </location>
</feature>
<evidence type="ECO:0000313" key="3">
    <source>
        <dbReference type="Proteomes" id="UP000440578"/>
    </source>
</evidence>
<feature type="compositionally biased region" description="Low complexity" evidence="1">
    <location>
        <begin position="1"/>
        <end position="16"/>
    </location>
</feature>
<feature type="compositionally biased region" description="Pro residues" evidence="1">
    <location>
        <begin position="174"/>
        <end position="187"/>
    </location>
</feature>
<sequence length="357" mass="38582">MSLSSRSAPSRSDGTSPSQSGRATGSTRSEKTSSSSTLQVPSSAGDDSSLRSSPRDRAEQPLHARLLAAAQRAPAGRGDSESPSLSTPLSPRPPTEVSPRPAAAPVPPLQLPAGGEGSRRSTLTSSCPVWPPSSRRIRHVDEVLSETSSLALLPVSPVSELSDCWSEHAELWPQTPPPPPPPPPPPMTGEGRDGGRHHLHQLSSKLSLLEACRRPAEMSPEFAAVFAALDGAAQRDPGPAELRAEFCGDAGRPQRPRRSVTLRRPAAPHRPPDPAAARFSGPKERRKNALLRRVNGSSAFFEYRDPERCDEFQVTGPTFNELADRPLDPAGTVFDWFELSERLKTCELWVETRTHRL</sequence>
<reference evidence="2 3" key="1">
    <citation type="submission" date="2019-07" db="EMBL/GenBank/DDBJ databases">
        <title>Draft genome assembly of a fouling barnacle, Amphibalanus amphitrite (Darwin, 1854): The first reference genome for Thecostraca.</title>
        <authorList>
            <person name="Kim W."/>
        </authorList>
    </citation>
    <scope>NUCLEOTIDE SEQUENCE [LARGE SCALE GENOMIC DNA]</scope>
    <source>
        <strain evidence="2">SNU_AA5</strain>
        <tissue evidence="2">Soma without cirri and trophi</tissue>
    </source>
</reference>
<dbReference type="Proteomes" id="UP000440578">
    <property type="component" value="Unassembled WGS sequence"/>
</dbReference>
<name>A0A6A4W707_AMPAM</name>
<protein>
    <submittedName>
        <fullName evidence="2">Uncharacterized protein</fullName>
    </submittedName>
</protein>
<feature type="compositionally biased region" description="Low complexity" evidence="1">
    <location>
        <begin position="63"/>
        <end position="89"/>
    </location>
</feature>
<gene>
    <name evidence="2" type="ORF">FJT64_024859</name>
</gene>
<proteinExistence type="predicted"/>
<feature type="compositionally biased region" description="Basic and acidic residues" evidence="1">
    <location>
        <begin position="53"/>
        <end position="62"/>
    </location>
</feature>
<organism evidence="2 3">
    <name type="scientific">Amphibalanus amphitrite</name>
    <name type="common">Striped barnacle</name>
    <name type="synonym">Balanus amphitrite</name>
    <dbReference type="NCBI Taxonomy" id="1232801"/>
    <lineage>
        <taxon>Eukaryota</taxon>
        <taxon>Metazoa</taxon>
        <taxon>Ecdysozoa</taxon>
        <taxon>Arthropoda</taxon>
        <taxon>Crustacea</taxon>
        <taxon>Multicrustacea</taxon>
        <taxon>Cirripedia</taxon>
        <taxon>Thoracica</taxon>
        <taxon>Thoracicalcarea</taxon>
        <taxon>Balanomorpha</taxon>
        <taxon>Balanoidea</taxon>
        <taxon>Balanidae</taxon>
        <taxon>Amphibalaninae</taxon>
        <taxon>Amphibalanus</taxon>
    </lineage>
</organism>
<evidence type="ECO:0000313" key="2">
    <source>
        <dbReference type="EMBL" id="KAF0303146.1"/>
    </source>
</evidence>
<feature type="region of interest" description="Disordered" evidence="1">
    <location>
        <begin position="242"/>
        <end position="287"/>
    </location>
</feature>
<keyword evidence="3" id="KW-1185">Reference proteome</keyword>
<comment type="caution">
    <text evidence="2">The sequence shown here is derived from an EMBL/GenBank/DDBJ whole genome shotgun (WGS) entry which is preliminary data.</text>
</comment>
<evidence type="ECO:0000256" key="1">
    <source>
        <dbReference type="SAM" id="MobiDB-lite"/>
    </source>
</evidence>
<accession>A0A6A4W707</accession>
<dbReference type="EMBL" id="VIIS01000970">
    <property type="protein sequence ID" value="KAF0303146.1"/>
    <property type="molecule type" value="Genomic_DNA"/>
</dbReference>
<dbReference type="AlphaFoldDB" id="A0A6A4W707"/>
<feature type="region of interest" description="Disordered" evidence="1">
    <location>
        <begin position="166"/>
        <end position="203"/>
    </location>
</feature>
<feature type="compositionally biased region" description="Pro residues" evidence="1">
    <location>
        <begin position="90"/>
        <end position="110"/>
    </location>
</feature>